<reference evidence="3" key="1">
    <citation type="journal article" date="2019" name="Int. J. Syst. Evol. Microbiol.">
        <title>The Global Catalogue of Microorganisms (GCM) 10K type strain sequencing project: providing services to taxonomists for standard genome sequencing and annotation.</title>
        <authorList>
            <consortium name="The Broad Institute Genomics Platform"/>
            <consortium name="The Broad Institute Genome Sequencing Center for Infectious Disease"/>
            <person name="Wu L."/>
            <person name="Ma J."/>
        </authorList>
    </citation>
    <scope>NUCLEOTIDE SEQUENCE [LARGE SCALE GENOMIC DNA]</scope>
    <source>
        <strain evidence="3">DFY41</strain>
    </source>
</reference>
<protein>
    <submittedName>
        <fullName evidence="2">Uncharacterized protein</fullName>
    </submittedName>
</protein>
<keyword evidence="1" id="KW-1133">Transmembrane helix</keyword>
<gene>
    <name evidence="2" type="ORF">ACFPGP_11930</name>
</gene>
<dbReference type="RefSeq" id="WP_378590363.1">
    <property type="nucleotide sequence ID" value="NZ_JBHSKD010000011.1"/>
</dbReference>
<evidence type="ECO:0000313" key="2">
    <source>
        <dbReference type="EMBL" id="MFC5177385.1"/>
    </source>
</evidence>
<accession>A0ABW0BJB7</accession>
<keyword evidence="3" id="KW-1185">Reference proteome</keyword>
<sequence>MHLQLTPDEWTAVGAVGTCAAVGVAFLALGVERYAHWREARDRDAAQARLVTIAPPEMASGDVVQVHVINLSQGPVIGLELDAARWVDAAQTLNSWRVPPTIFGAQPATSVIKPGDTFKIPIEWIDDEEKRITLQVPGELQAAVSFYDAAGLEWERIGNGQPKRRRNRRMWAWKSDTTPRV</sequence>
<name>A0ABW0BJB7_9ACTN</name>
<proteinExistence type="predicted"/>
<organism evidence="2 3">
    <name type="scientific">Nocardioides taihuensis</name>
    <dbReference type="NCBI Taxonomy" id="1835606"/>
    <lineage>
        <taxon>Bacteria</taxon>
        <taxon>Bacillati</taxon>
        <taxon>Actinomycetota</taxon>
        <taxon>Actinomycetes</taxon>
        <taxon>Propionibacteriales</taxon>
        <taxon>Nocardioidaceae</taxon>
        <taxon>Nocardioides</taxon>
    </lineage>
</organism>
<evidence type="ECO:0000256" key="1">
    <source>
        <dbReference type="SAM" id="Phobius"/>
    </source>
</evidence>
<feature type="transmembrane region" description="Helical" evidence="1">
    <location>
        <begin position="12"/>
        <end position="31"/>
    </location>
</feature>
<dbReference type="Proteomes" id="UP001596087">
    <property type="component" value="Unassembled WGS sequence"/>
</dbReference>
<comment type="caution">
    <text evidence="2">The sequence shown here is derived from an EMBL/GenBank/DDBJ whole genome shotgun (WGS) entry which is preliminary data.</text>
</comment>
<dbReference type="EMBL" id="JBHSKD010000011">
    <property type="protein sequence ID" value="MFC5177385.1"/>
    <property type="molecule type" value="Genomic_DNA"/>
</dbReference>
<evidence type="ECO:0000313" key="3">
    <source>
        <dbReference type="Proteomes" id="UP001596087"/>
    </source>
</evidence>
<keyword evidence="1" id="KW-0472">Membrane</keyword>
<keyword evidence="1" id="KW-0812">Transmembrane</keyword>